<proteinExistence type="predicted"/>
<reference evidence="1 2" key="1">
    <citation type="submission" date="2019-09" db="EMBL/GenBank/DDBJ databases">
        <authorList>
            <person name="Depoorter E."/>
        </authorList>
    </citation>
    <scope>NUCLEOTIDE SEQUENCE [LARGE SCALE GENOMIC DNA]</scope>
    <source>
        <strain evidence="1">LMG 26883</strain>
    </source>
</reference>
<organism evidence="1 2">
    <name type="scientific">Burkholderia pseudomultivorans</name>
    <dbReference type="NCBI Taxonomy" id="1207504"/>
    <lineage>
        <taxon>Bacteria</taxon>
        <taxon>Pseudomonadati</taxon>
        <taxon>Pseudomonadota</taxon>
        <taxon>Betaproteobacteria</taxon>
        <taxon>Burkholderiales</taxon>
        <taxon>Burkholderiaceae</taxon>
        <taxon>Burkholderia</taxon>
        <taxon>Burkholderia cepacia complex</taxon>
    </lineage>
</organism>
<dbReference type="RefSeq" id="WP_174903505.1">
    <property type="nucleotide sequence ID" value="NZ_CABVPP010000042.1"/>
</dbReference>
<dbReference type="InterPro" id="IPR010982">
    <property type="entry name" value="Lambda_DNA-bd_dom_sf"/>
</dbReference>
<dbReference type="Gene3D" id="1.10.260.40">
    <property type="entry name" value="lambda repressor-like DNA-binding domains"/>
    <property type="match status" value="1"/>
</dbReference>
<dbReference type="AlphaFoldDB" id="A0A6P2NQL5"/>
<name>A0A6P2NQL5_9BURK</name>
<accession>A0A6P2NQL5</accession>
<dbReference type="GeneID" id="93171732"/>
<dbReference type="Proteomes" id="UP000494162">
    <property type="component" value="Unassembled WGS sequence"/>
</dbReference>
<dbReference type="EMBL" id="CABVPP010000042">
    <property type="protein sequence ID" value="VWB96874.1"/>
    <property type="molecule type" value="Genomic_DNA"/>
</dbReference>
<protein>
    <submittedName>
        <fullName evidence="1">Uncharacterized protein</fullName>
    </submittedName>
</protein>
<gene>
    <name evidence="1" type="ORF">BPS26883_04687</name>
</gene>
<dbReference type="GO" id="GO:0003677">
    <property type="term" value="F:DNA binding"/>
    <property type="evidence" value="ECO:0007669"/>
    <property type="project" value="InterPro"/>
</dbReference>
<evidence type="ECO:0000313" key="1">
    <source>
        <dbReference type="EMBL" id="VWB96874.1"/>
    </source>
</evidence>
<evidence type="ECO:0000313" key="2">
    <source>
        <dbReference type="Proteomes" id="UP000494162"/>
    </source>
</evidence>
<sequence length="118" mass="12874">MIYQHLTARRPISREAAVAYARAFNCGLEEISPRVAQEVLELAALIGDAGKLKDAAPARKKECPELRSESRALIEAITKADIDGLAPEAFNVLRETLRLFGKGTSGRDDPFDVEAPSH</sequence>